<dbReference type="AlphaFoldDB" id="A0A8T0HVR0"/>
<feature type="region of interest" description="Disordered" evidence="1">
    <location>
        <begin position="1"/>
        <end position="34"/>
    </location>
</feature>
<evidence type="ECO:0000313" key="3">
    <source>
        <dbReference type="Proteomes" id="UP000822688"/>
    </source>
</evidence>
<evidence type="ECO:0000313" key="2">
    <source>
        <dbReference type="EMBL" id="KAG0575160.1"/>
    </source>
</evidence>
<keyword evidence="3" id="KW-1185">Reference proteome</keyword>
<gene>
    <name evidence="2" type="ORF">KC19_VG323000</name>
</gene>
<name>A0A8T0HVR0_CERPU</name>
<organism evidence="2 3">
    <name type="scientific">Ceratodon purpureus</name>
    <name type="common">Fire moss</name>
    <name type="synonym">Dicranum purpureum</name>
    <dbReference type="NCBI Taxonomy" id="3225"/>
    <lineage>
        <taxon>Eukaryota</taxon>
        <taxon>Viridiplantae</taxon>
        <taxon>Streptophyta</taxon>
        <taxon>Embryophyta</taxon>
        <taxon>Bryophyta</taxon>
        <taxon>Bryophytina</taxon>
        <taxon>Bryopsida</taxon>
        <taxon>Dicranidae</taxon>
        <taxon>Pseudoditrichales</taxon>
        <taxon>Ditrichaceae</taxon>
        <taxon>Ceratodon</taxon>
    </lineage>
</organism>
<comment type="caution">
    <text evidence="2">The sequence shown here is derived from an EMBL/GenBank/DDBJ whole genome shotgun (WGS) entry which is preliminary data.</text>
</comment>
<sequence length="71" mass="7721">MQAAVPHLRHADMPPTRGPNGSQKASYARSPNGAEMRCNASLSRVRFQGGVTQDVNSRRSLQVELGGFVIR</sequence>
<accession>A0A8T0HVR0</accession>
<evidence type="ECO:0000256" key="1">
    <source>
        <dbReference type="SAM" id="MobiDB-lite"/>
    </source>
</evidence>
<dbReference type="EMBL" id="CM026426">
    <property type="protein sequence ID" value="KAG0575160.1"/>
    <property type="molecule type" value="Genomic_DNA"/>
</dbReference>
<proteinExistence type="predicted"/>
<protein>
    <submittedName>
        <fullName evidence="2">Uncharacterized protein</fullName>
    </submittedName>
</protein>
<dbReference type="Proteomes" id="UP000822688">
    <property type="component" value="Chromosome V"/>
</dbReference>
<reference evidence="2" key="1">
    <citation type="submission" date="2020-06" db="EMBL/GenBank/DDBJ databases">
        <title>WGS assembly of Ceratodon purpureus strain R40.</title>
        <authorList>
            <person name="Carey S.B."/>
            <person name="Jenkins J."/>
            <person name="Shu S."/>
            <person name="Lovell J.T."/>
            <person name="Sreedasyam A."/>
            <person name="Maumus F."/>
            <person name="Tiley G.P."/>
            <person name="Fernandez-Pozo N."/>
            <person name="Barry K."/>
            <person name="Chen C."/>
            <person name="Wang M."/>
            <person name="Lipzen A."/>
            <person name="Daum C."/>
            <person name="Saski C.A."/>
            <person name="Payton A.C."/>
            <person name="Mcbreen J.C."/>
            <person name="Conrad R.E."/>
            <person name="Kollar L.M."/>
            <person name="Olsson S."/>
            <person name="Huttunen S."/>
            <person name="Landis J.B."/>
            <person name="Wickett N.J."/>
            <person name="Johnson M.G."/>
            <person name="Rensing S.A."/>
            <person name="Grimwood J."/>
            <person name="Schmutz J."/>
            <person name="Mcdaniel S.F."/>
        </authorList>
    </citation>
    <scope>NUCLEOTIDE SEQUENCE</scope>
    <source>
        <strain evidence="2">R40</strain>
    </source>
</reference>